<protein>
    <submittedName>
        <fullName evidence="2">Uncharacterized protein</fullName>
    </submittedName>
</protein>
<feature type="region of interest" description="Disordered" evidence="1">
    <location>
        <begin position="1"/>
        <end position="23"/>
    </location>
</feature>
<dbReference type="Proteomes" id="UP001168972">
    <property type="component" value="Unassembled WGS sequence"/>
</dbReference>
<evidence type="ECO:0000313" key="2">
    <source>
        <dbReference type="EMBL" id="KAK0156983.1"/>
    </source>
</evidence>
<feature type="compositionally biased region" description="Basic residues" evidence="1">
    <location>
        <begin position="79"/>
        <end position="90"/>
    </location>
</feature>
<keyword evidence="3" id="KW-1185">Reference proteome</keyword>
<evidence type="ECO:0000313" key="3">
    <source>
        <dbReference type="Proteomes" id="UP001168972"/>
    </source>
</evidence>
<name>A0AA39C2Z3_MICHY</name>
<organism evidence="2 3">
    <name type="scientific">Microctonus hyperodae</name>
    <name type="common">Parasitoid wasp</name>
    <dbReference type="NCBI Taxonomy" id="165561"/>
    <lineage>
        <taxon>Eukaryota</taxon>
        <taxon>Metazoa</taxon>
        <taxon>Ecdysozoa</taxon>
        <taxon>Arthropoda</taxon>
        <taxon>Hexapoda</taxon>
        <taxon>Insecta</taxon>
        <taxon>Pterygota</taxon>
        <taxon>Neoptera</taxon>
        <taxon>Endopterygota</taxon>
        <taxon>Hymenoptera</taxon>
        <taxon>Apocrita</taxon>
        <taxon>Ichneumonoidea</taxon>
        <taxon>Braconidae</taxon>
        <taxon>Euphorinae</taxon>
        <taxon>Microctonus</taxon>
    </lineage>
</organism>
<dbReference type="EMBL" id="JAQQBR010002591">
    <property type="protein sequence ID" value="KAK0156983.1"/>
    <property type="molecule type" value="Genomic_DNA"/>
</dbReference>
<comment type="caution">
    <text evidence="2">The sequence shown here is derived from an EMBL/GenBank/DDBJ whole genome shotgun (WGS) entry which is preliminary data.</text>
</comment>
<reference evidence="2" key="2">
    <citation type="submission" date="2023-03" db="EMBL/GenBank/DDBJ databases">
        <authorList>
            <person name="Inwood S.N."/>
            <person name="Skelly J.G."/>
            <person name="Guhlin J."/>
            <person name="Harrop T.W.R."/>
            <person name="Goldson S.G."/>
            <person name="Dearden P.K."/>
        </authorList>
    </citation>
    <scope>NUCLEOTIDE SEQUENCE</scope>
    <source>
        <strain evidence="2">Lincoln</strain>
        <tissue evidence="2">Whole body</tissue>
    </source>
</reference>
<feature type="compositionally biased region" description="Polar residues" evidence="1">
    <location>
        <begin position="65"/>
        <end position="76"/>
    </location>
</feature>
<gene>
    <name evidence="2" type="ORF">PV327_011477</name>
</gene>
<evidence type="ECO:0000256" key="1">
    <source>
        <dbReference type="SAM" id="MobiDB-lite"/>
    </source>
</evidence>
<feature type="region of interest" description="Disordered" evidence="1">
    <location>
        <begin position="65"/>
        <end position="103"/>
    </location>
</feature>
<accession>A0AA39C2Z3</accession>
<proteinExistence type="predicted"/>
<sequence length="103" mass="11560">MLPPPPSQIKPMTPRPSSTIPSLITPVTTNTVAIMSAPPRARLPYQPIPLAIVPTSAPQPQTVMTINNENRSNVPDQSKKKKLRNKRNHWNRCVYQRDDEGKI</sequence>
<reference evidence="2" key="1">
    <citation type="journal article" date="2023" name="bioRxiv">
        <title>Scaffold-level genome assemblies of two parasitoid biocontrol wasps reveal the parthenogenesis mechanism and an associated novel virus.</title>
        <authorList>
            <person name="Inwood S."/>
            <person name="Skelly J."/>
            <person name="Guhlin J."/>
            <person name="Harrop T."/>
            <person name="Goldson S."/>
            <person name="Dearden P."/>
        </authorList>
    </citation>
    <scope>NUCLEOTIDE SEQUENCE</scope>
    <source>
        <strain evidence="2">Lincoln</strain>
        <tissue evidence="2">Whole body</tissue>
    </source>
</reference>
<dbReference type="AlphaFoldDB" id="A0AA39C2Z3"/>